<feature type="compositionally biased region" description="Polar residues" evidence="1">
    <location>
        <begin position="502"/>
        <end position="522"/>
    </location>
</feature>
<sequence length="570" mass="63802">MDPMDLLLAFVPQSIIECLPLVLATVIYELQILNYLFFDHPIRPLPPDPSLSSVAFLPWEIPTKTRTWQGIFTAWTCSVIWFFSELTLNLLDVVPNRVTDQEITNRGISVKSKNLNQRLEHQQQPQHLQWRQYYAMQLNCQEQCDYPYLSTTQRKIASKETPAIPSTERVVAMAQEERAKPCPKGYVIEQDFGETVTTGSATLVEKIGLNSEVRNERSKRDVILTTDKNSFVATRKAGLVADNTDKDTREDKLTMIKKDEGTIKNKHCTIQEDIHTTIAEEVQVPQHSHVSEGVKLFEEPFAESNQVEQRGSSEEYTVNKDTAISNNSSNSFGTSCMTRGSLLLYKEDDSELEYSPVCGVEDVHPKSFADIKDDILIHARSRLDSPERATPTFNAVDTLSYTGTQQSFSPTGHVEGVSCIDFRKPGIHEQVFISRSRYQSSTSSITEPIIISPTIAAQMYSFHSEDTSDQTSSTAPSEYAGETSKKKKKNKKKEKRSKKRQVNLTNSGSNDDIGSNTSVRPTVDLSTITSRAVEQEFAPKVRNGNIKAESDAMFADVDSGKDIGAAKTSE</sequence>
<name>A0A1Y2GKY2_9FUNG</name>
<organism evidence="2 3">
    <name type="scientific">Lobosporangium transversale</name>
    <dbReference type="NCBI Taxonomy" id="64571"/>
    <lineage>
        <taxon>Eukaryota</taxon>
        <taxon>Fungi</taxon>
        <taxon>Fungi incertae sedis</taxon>
        <taxon>Mucoromycota</taxon>
        <taxon>Mortierellomycotina</taxon>
        <taxon>Mortierellomycetes</taxon>
        <taxon>Mortierellales</taxon>
        <taxon>Mortierellaceae</taxon>
        <taxon>Lobosporangium</taxon>
    </lineage>
</organism>
<reference evidence="2 3" key="1">
    <citation type="submission" date="2016-07" db="EMBL/GenBank/DDBJ databases">
        <title>Pervasive Adenine N6-methylation of Active Genes in Fungi.</title>
        <authorList>
            <consortium name="DOE Joint Genome Institute"/>
            <person name="Mondo S.J."/>
            <person name="Dannebaum R.O."/>
            <person name="Kuo R.C."/>
            <person name="Labutti K."/>
            <person name="Haridas S."/>
            <person name="Kuo A."/>
            <person name="Salamov A."/>
            <person name="Ahrendt S.R."/>
            <person name="Lipzen A."/>
            <person name="Sullivan W."/>
            <person name="Andreopoulos W.B."/>
            <person name="Clum A."/>
            <person name="Lindquist E."/>
            <person name="Daum C."/>
            <person name="Ramamoorthy G.K."/>
            <person name="Gryganskyi A."/>
            <person name="Culley D."/>
            <person name="Magnuson J.K."/>
            <person name="James T.Y."/>
            <person name="O'Malley M.A."/>
            <person name="Stajich J.E."/>
            <person name="Spatafora J.W."/>
            <person name="Visel A."/>
            <person name="Grigoriev I.V."/>
        </authorList>
    </citation>
    <scope>NUCLEOTIDE SEQUENCE [LARGE SCALE GENOMIC DNA]</scope>
    <source>
        <strain evidence="2 3">NRRL 3116</strain>
    </source>
</reference>
<dbReference type="AlphaFoldDB" id="A0A1Y2GKY2"/>
<comment type="caution">
    <text evidence="2">The sequence shown here is derived from an EMBL/GenBank/DDBJ whole genome shotgun (WGS) entry which is preliminary data.</text>
</comment>
<dbReference type="EMBL" id="MCFF01000024">
    <property type="protein sequence ID" value="ORZ12896.1"/>
    <property type="molecule type" value="Genomic_DNA"/>
</dbReference>
<dbReference type="GeneID" id="33570725"/>
<evidence type="ECO:0000256" key="1">
    <source>
        <dbReference type="SAM" id="MobiDB-lite"/>
    </source>
</evidence>
<accession>A0A1Y2GKY2</accession>
<evidence type="ECO:0000313" key="3">
    <source>
        <dbReference type="Proteomes" id="UP000193648"/>
    </source>
</evidence>
<feature type="region of interest" description="Disordered" evidence="1">
    <location>
        <begin position="463"/>
        <end position="522"/>
    </location>
</feature>
<dbReference type="RefSeq" id="XP_021880245.1">
    <property type="nucleotide sequence ID" value="XM_022028882.1"/>
</dbReference>
<dbReference type="InParanoid" id="A0A1Y2GKY2"/>
<dbReference type="OrthoDB" id="2409949at2759"/>
<feature type="compositionally biased region" description="Basic residues" evidence="1">
    <location>
        <begin position="485"/>
        <end position="501"/>
    </location>
</feature>
<keyword evidence="3" id="KW-1185">Reference proteome</keyword>
<proteinExistence type="predicted"/>
<evidence type="ECO:0000313" key="2">
    <source>
        <dbReference type="EMBL" id="ORZ12896.1"/>
    </source>
</evidence>
<gene>
    <name evidence="2" type="ORF">BCR41DRAFT_397320</name>
</gene>
<dbReference type="Proteomes" id="UP000193648">
    <property type="component" value="Unassembled WGS sequence"/>
</dbReference>
<protein>
    <submittedName>
        <fullName evidence="2">Uncharacterized protein</fullName>
    </submittedName>
</protein>